<evidence type="ECO:0000313" key="2">
    <source>
        <dbReference type="Proteomes" id="UP000635726"/>
    </source>
</evidence>
<dbReference type="RefSeq" id="WP_188964329.1">
    <property type="nucleotide sequence ID" value="NZ_BMOE01000015.1"/>
</dbReference>
<keyword evidence="2" id="KW-1185">Reference proteome</keyword>
<dbReference type="Proteomes" id="UP000635726">
    <property type="component" value="Unassembled WGS sequence"/>
</dbReference>
<proteinExistence type="predicted"/>
<accession>A0A917PND8</accession>
<reference evidence="1" key="1">
    <citation type="journal article" date="2014" name="Int. J. Syst. Evol. Microbiol.">
        <title>Complete genome sequence of Corynebacterium casei LMG S-19264T (=DSM 44701T), isolated from a smear-ripened cheese.</title>
        <authorList>
            <consortium name="US DOE Joint Genome Institute (JGI-PGF)"/>
            <person name="Walter F."/>
            <person name="Albersmeier A."/>
            <person name="Kalinowski J."/>
            <person name="Ruckert C."/>
        </authorList>
    </citation>
    <scope>NUCLEOTIDE SEQUENCE</scope>
    <source>
        <strain evidence="1">JCM 14371</strain>
    </source>
</reference>
<gene>
    <name evidence="1" type="ORF">GCM10008939_32140</name>
</gene>
<name>A0A917PND8_9DEIO</name>
<dbReference type="EMBL" id="BMOE01000015">
    <property type="protein sequence ID" value="GGJ85837.1"/>
    <property type="molecule type" value="Genomic_DNA"/>
</dbReference>
<organism evidence="1 2">
    <name type="scientific">Deinococcus aquiradiocola</name>
    <dbReference type="NCBI Taxonomy" id="393059"/>
    <lineage>
        <taxon>Bacteria</taxon>
        <taxon>Thermotogati</taxon>
        <taxon>Deinococcota</taxon>
        <taxon>Deinococci</taxon>
        <taxon>Deinococcales</taxon>
        <taxon>Deinococcaceae</taxon>
        <taxon>Deinococcus</taxon>
    </lineage>
</organism>
<dbReference type="AlphaFoldDB" id="A0A917PND8"/>
<comment type="caution">
    <text evidence="1">The sequence shown here is derived from an EMBL/GenBank/DDBJ whole genome shotgun (WGS) entry which is preliminary data.</text>
</comment>
<reference evidence="1" key="2">
    <citation type="submission" date="2020-09" db="EMBL/GenBank/DDBJ databases">
        <authorList>
            <person name="Sun Q."/>
            <person name="Ohkuma M."/>
        </authorList>
    </citation>
    <scope>NUCLEOTIDE SEQUENCE</scope>
    <source>
        <strain evidence="1">JCM 14371</strain>
    </source>
</reference>
<evidence type="ECO:0000313" key="1">
    <source>
        <dbReference type="EMBL" id="GGJ85837.1"/>
    </source>
</evidence>
<sequence length="131" mass="14235">MTDPAAHPGHGAARPALKVIANPYPQLRTWQEHLLDVPELCPYSHNPGPGSTLSITYTAGAWFLELFALDAYLPGFVAHSVVRDNELLAQTVALEAAAVLRVPVDVELNFAVAGLRQRQRVRVHAEPADLP</sequence>
<protein>
    <submittedName>
        <fullName evidence="1">Uncharacterized protein</fullName>
    </submittedName>
</protein>